<sequence>MLTGAHLQLYLLAQATISSSSAGSLHAHRSTSTHYAHCSISTGLPSVPAMSPLEQMTPTNYRAPCSQGYVSIRPCAH</sequence>
<dbReference type="Proteomes" id="UP000712600">
    <property type="component" value="Unassembled WGS sequence"/>
</dbReference>
<comment type="caution">
    <text evidence="1">The sequence shown here is derived from an EMBL/GenBank/DDBJ whole genome shotgun (WGS) entry which is preliminary data.</text>
</comment>
<protein>
    <submittedName>
        <fullName evidence="1">Uncharacterized protein</fullName>
    </submittedName>
</protein>
<proteinExistence type="predicted"/>
<evidence type="ECO:0000313" key="2">
    <source>
        <dbReference type="Proteomes" id="UP000712600"/>
    </source>
</evidence>
<evidence type="ECO:0000313" key="1">
    <source>
        <dbReference type="EMBL" id="KAF3487259.1"/>
    </source>
</evidence>
<accession>A0A8S9N151</accession>
<name>A0A8S9N151_BRACR</name>
<organism evidence="1 2">
    <name type="scientific">Brassica cretica</name>
    <name type="common">Mustard</name>
    <dbReference type="NCBI Taxonomy" id="69181"/>
    <lineage>
        <taxon>Eukaryota</taxon>
        <taxon>Viridiplantae</taxon>
        <taxon>Streptophyta</taxon>
        <taxon>Embryophyta</taxon>
        <taxon>Tracheophyta</taxon>
        <taxon>Spermatophyta</taxon>
        <taxon>Magnoliopsida</taxon>
        <taxon>eudicotyledons</taxon>
        <taxon>Gunneridae</taxon>
        <taxon>Pentapetalae</taxon>
        <taxon>rosids</taxon>
        <taxon>malvids</taxon>
        <taxon>Brassicales</taxon>
        <taxon>Brassicaceae</taxon>
        <taxon>Brassiceae</taxon>
        <taxon>Brassica</taxon>
    </lineage>
</organism>
<dbReference type="AlphaFoldDB" id="A0A8S9N151"/>
<reference evidence="1" key="1">
    <citation type="submission" date="2019-12" db="EMBL/GenBank/DDBJ databases">
        <title>Genome sequencing and annotation of Brassica cretica.</title>
        <authorList>
            <person name="Studholme D.J."/>
            <person name="Sarris P."/>
        </authorList>
    </citation>
    <scope>NUCLEOTIDE SEQUENCE</scope>
    <source>
        <strain evidence="1">PFS-109/04</strain>
        <tissue evidence="1">Leaf</tissue>
    </source>
</reference>
<dbReference type="EMBL" id="QGKX02002183">
    <property type="protein sequence ID" value="KAF3487259.1"/>
    <property type="molecule type" value="Genomic_DNA"/>
</dbReference>
<gene>
    <name evidence="1" type="ORF">F2Q69_00052714</name>
</gene>